<evidence type="ECO:0000313" key="2">
    <source>
        <dbReference type="EnsemblPlants" id="MELO3C001633.2.1"/>
    </source>
</evidence>
<dbReference type="Gramene" id="MELO3C001633.2.1">
    <property type="protein sequence ID" value="MELO3C001633.2.1"/>
    <property type="gene ID" value="MELO3C001633.2"/>
</dbReference>
<name>A0A9I9CD23_CUCME</name>
<dbReference type="EnsemblPlants" id="MELO3C001633.2.1">
    <property type="protein sequence ID" value="MELO3C001633.2.1"/>
    <property type="gene ID" value="MELO3C001633.2"/>
</dbReference>
<feature type="region of interest" description="Disordered" evidence="1">
    <location>
        <begin position="1"/>
        <end position="20"/>
    </location>
</feature>
<proteinExistence type="predicted"/>
<feature type="compositionally biased region" description="Polar residues" evidence="1">
    <location>
        <begin position="8"/>
        <end position="20"/>
    </location>
</feature>
<evidence type="ECO:0000256" key="1">
    <source>
        <dbReference type="SAM" id="MobiDB-lite"/>
    </source>
</evidence>
<protein>
    <submittedName>
        <fullName evidence="2">Uncharacterized protein</fullName>
    </submittedName>
</protein>
<dbReference type="AlphaFoldDB" id="A0A9I9CD23"/>
<reference evidence="2" key="1">
    <citation type="submission" date="2023-03" db="UniProtKB">
        <authorList>
            <consortium name="EnsemblPlants"/>
        </authorList>
    </citation>
    <scope>IDENTIFICATION</scope>
</reference>
<organism evidence="2">
    <name type="scientific">Cucumis melo</name>
    <name type="common">Muskmelon</name>
    <dbReference type="NCBI Taxonomy" id="3656"/>
    <lineage>
        <taxon>Eukaryota</taxon>
        <taxon>Viridiplantae</taxon>
        <taxon>Streptophyta</taxon>
        <taxon>Embryophyta</taxon>
        <taxon>Tracheophyta</taxon>
        <taxon>Spermatophyta</taxon>
        <taxon>Magnoliopsida</taxon>
        <taxon>eudicotyledons</taxon>
        <taxon>Gunneridae</taxon>
        <taxon>Pentapetalae</taxon>
        <taxon>rosids</taxon>
        <taxon>fabids</taxon>
        <taxon>Cucurbitales</taxon>
        <taxon>Cucurbitaceae</taxon>
        <taxon>Benincaseae</taxon>
        <taxon>Cucumis</taxon>
    </lineage>
</organism>
<sequence>MGYLEPIAQSNREQTSPTISKLRTKLEASSTIHQLPCTGQPEALVASVSIVVYSFQFPMLTLKMITLSLLVIGTPKVTPHLSNIWIAVAPLLDPTVSSSMERLQR</sequence>
<accession>A0A9I9CD23</accession>